<comment type="caution">
    <text evidence="2">The sequence shown here is derived from an EMBL/GenBank/DDBJ whole genome shotgun (WGS) entry which is preliminary data.</text>
</comment>
<keyword evidence="3" id="KW-1185">Reference proteome</keyword>
<sequence length="187" mass="19261">MSSPSPFDAVRRDVQAFRAAGDLDSARGLLAEALVAARPAYGEDHPEILGLAHQLGRLHREAGDPAGARRVLEEAIAAGERRHGHADALMLGLSFDLGTVAEELGNRHEASRNFGRVARFGPATLGADHWAVSAARAYLGDDAPAPQGEPPAAPAPPAPAHPPAPAPPNLPPPAAARPAGRAQVSPP</sequence>
<dbReference type="EMBL" id="JBCGDC010000142">
    <property type="protein sequence ID" value="MFB6397408.1"/>
    <property type="molecule type" value="Genomic_DNA"/>
</dbReference>
<evidence type="ECO:0000256" key="1">
    <source>
        <dbReference type="SAM" id="MobiDB-lite"/>
    </source>
</evidence>
<organism evidence="2 3">
    <name type="scientific">Polymorphospora lycopeni</name>
    <dbReference type="NCBI Taxonomy" id="3140240"/>
    <lineage>
        <taxon>Bacteria</taxon>
        <taxon>Bacillati</taxon>
        <taxon>Actinomycetota</taxon>
        <taxon>Actinomycetes</taxon>
        <taxon>Micromonosporales</taxon>
        <taxon>Micromonosporaceae</taxon>
        <taxon>Polymorphospora</taxon>
    </lineage>
</organism>
<gene>
    <name evidence="2" type="ORF">AAFH96_30585</name>
</gene>
<dbReference type="RefSeq" id="WP_375736505.1">
    <property type="nucleotide sequence ID" value="NZ_JBCGDC010000142.1"/>
</dbReference>
<dbReference type="InterPro" id="IPR011990">
    <property type="entry name" value="TPR-like_helical_dom_sf"/>
</dbReference>
<feature type="region of interest" description="Disordered" evidence="1">
    <location>
        <begin position="140"/>
        <end position="187"/>
    </location>
</feature>
<dbReference type="Gene3D" id="1.25.40.10">
    <property type="entry name" value="Tetratricopeptide repeat domain"/>
    <property type="match status" value="1"/>
</dbReference>
<dbReference type="Pfam" id="PF13424">
    <property type="entry name" value="TPR_12"/>
    <property type="match status" value="1"/>
</dbReference>
<dbReference type="SUPFAM" id="SSF48452">
    <property type="entry name" value="TPR-like"/>
    <property type="match status" value="1"/>
</dbReference>
<protein>
    <submittedName>
        <fullName evidence="2">Tetratricopeptide repeat protein</fullName>
    </submittedName>
</protein>
<feature type="compositionally biased region" description="Pro residues" evidence="1">
    <location>
        <begin position="147"/>
        <end position="175"/>
    </location>
</feature>
<proteinExistence type="predicted"/>
<name>A0ABV5CZH9_9ACTN</name>
<reference evidence="2 3" key="1">
    <citation type="submission" date="2024-04" db="EMBL/GenBank/DDBJ databases">
        <title>Polymorphospora sp. isolated from Baiyangdian Lake in Xiong'an New Area.</title>
        <authorList>
            <person name="Zhang X."/>
            <person name="Liu J."/>
        </authorList>
    </citation>
    <scope>NUCLEOTIDE SEQUENCE [LARGE SCALE GENOMIC DNA]</scope>
    <source>
        <strain evidence="2 3">2-325</strain>
    </source>
</reference>
<feature type="non-terminal residue" evidence="2">
    <location>
        <position position="187"/>
    </location>
</feature>
<evidence type="ECO:0000313" key="2">
    <source>
        <dbReference type="EMBL" id="MFB6397408.1"/>
    </source>
</evidence>
<accession>A0ABV5CZH9</accession>
<evidence type="ECO:0000313" key="3">
    <source>
        <dbReference type="Proteomes" id="UP001582793"/>
    </source>
</evidence>
<dbReference type="Proteomes" id="UP001582793">
    <property type="component" value="Unassembled WGS sequence"/>
</dbReference>